<comment type="caution">
    <text evidence="1">The sequence shown here is derived from an EMBL/GenBank/DDBJ whole genome shotgun (WGS) entry which is preliminary data.</text>
</comment>
<reference evidence="1 2" key="1">
    <citation type="submission" date="2024-04" db="EMBL/GenBank/DDBJ databases">
        <title>Novel species of the genus Ideonella isolated from streams.</title>
        <authorList>
            <person name="Lu H."/>
        </authorList>
    </citation>
    <scope>NUCLEOTIDE SEQUENCE [LARGE SCALE GENOMIC DNA]</scope>
    <source>
        <strain evidence="1 2">DXS29W</strain>
    </source>
</reference>
<evidence type="ECO:0000313" key="2">
    <source>
        <dbReference type="Proteomes" id="UP001371218"/>
    </source>
</evidence>
<dbReference type="EMBL" id="JBBUTG010000004">
    <property type="protein sequence ID" value="MEK8030966.1"/>
    <property type="molecule type" value="Genomic_DNA"/>
</dbReference>
<organism evidence="1 2">
    <name type="scientific">Ideonella lacteola</name>
    <dbReference type="NCBI Taxonomy" id="2984193"/>
    <lineage>
        <taxon>Bacteria</taxon>
        <taxon>Pseudomonadati</taxon>
        <taxon>Pseudomonadota</taxon>
        <taxon>Betaproteobacteria</taxon>
        <taxon>Burkholderiales</taxon>
        <taxon>Sphaerotilaceae</taxon>
        <taxon>Ideonella</taxon>
    </lineage>
</organism>
<evidence type="ECO:0000313" key="1">
    <source>
        <dbReference type="EMBL" id="MEK8030966.1"/>
    </source>
</evidence>
<sequence length="164" mass="16964">MRTGGSVLLVIAGLVAVLCMAYQFAQFRWYLGALPAQIEVDGVVAIADSGGIREGCGAAVFALSRGMLDRLQDRGMAALMDARQGRARSGTHGAFGAWQEAAPAGRGGAMDLHLSGMDCGGLDEALQQRIITAVAQPGAYVATAQESSLIVIPSLQIVVLSFIG</sequence>
<keyword evidence="2" id="KW-1185">Reference proteome</keyword>
<gene>
    <name evidence="1" type="ORF">AACH06_09085</name>
</gene>
<protein>
    <submittedName>
        <fullName evidence="1">Uncharacterized protein</fullName>
    </submittedName>
</protein>
<dbReference type="Proteomes" id="UP001371218">
    <property type="component" value="Unassembled WGS sequence"/>
</dbReference>
<proteinExistence type="predicted"/>
<name>A0ABU9BM92_9BURK</name>
<dbReference type="RefSeq" id="WP_341425333.1">
    <property type="nucleotide sequence ID" value="NZ_JBBUTG010000004.1"/>
</dbReference>
<accession>A0ABU9BM92</accession>